<evidence type="ECO:0000313" key="15">
    <source>
        <dbReference type="EMBL" id="KAK7602189.1"/>
    </source>
</evidence>
<protein>
    <submittedName>
        <fullName evidence="15">Uncharacterized protein</fullName>
    </submittedName>
</protein>
<dbReference type="SMART" id="SM00228">
    <property type="entry name" value="PDZ"/>
    <property type="match status" value="1"/>
</dbReference>
<dbReference type="GO" id="GO:0005923">
    <property type="term" value="C:bicellular tight junction"/>
    <property type="evidence" value="ECO:0007669"/>
    <property type="project" value="UniProtKB-SubCell"/>
</dbReference>
<evidence type="ECO:0000256" key="8">
    <source>
        <dbReference type="ARBA" id="ARBA00022618"/>
    </source>
</evidence>
<accession>A0AAN9TZN0</accession>
<evidence type="ECO:0000256" key="12">
    <source>
        <dbReference type="SAM" id="MobiDB-lite"/>
    </source>
</evidence>
<dbReference type="InterPro" id="IPR053793">
    <property type="entry name" value="PB1-like"/>
</dbReference>
<dbReference type="InterPro" id="IPR000270">
    <property type="entry name" value="PB1_dom"/>
</dbReference>
<sequence>MDVIFVKSEFEAEFRRFMIKKNELTTYQDFRTFVNTIHKLHEIQFLVSYVDKDGDVLPINNDDNYARALSVAEPLLRLILRRKGEYMEESNGYGSAKHKNFIASILDRTPSKSRSHPWISNPQDFRQVSAIIDVDIVPETCRRVRLLKHGSDQPLGFYIRDGTSVRVTPSGMEKVPSIFISRLVPGGIAESTGLLAVNDEVLEVNGIEVAGKSLDQVGDMMEANSSNLIITVRPANQKTTLSVPRRGSISRSSQVSAGSAQSAVTTSNTSDDEEDEVVNFT</sequence>
<dbReference type="CDD" id="cd06718">
    <property type="entry name" value="PDZ_Par6-like"/>
    <property type="match status" value="1"/>
</dbReference>
<keyword evidence="7" id="KW-0963">Cytoplasm</keyword>
<keyword evidence="11" id="KW-0131">Cell cycle</keyword>
<dbReference type="SMART" id="SM00666">
    <property type="entry name" value="PB1"/>
    <property type="match status" value="1"/>
</dbReference>
<evidence type="ECO:0000313" key="16">
    <source>
        <dbReference type="Proteomes" id="UP001367676"/>
    </source>
</evidence>
<evidence type="ECO:0000256" key="4">
    <source>
        <dbReference type="ARBA" id="ARBA00008625"/>
    </source>
</evidence>
<dbReference type="Gene3D" id="2.30.42.10">
    <property type="match status" value="1"/>
</dbReference>
<dbReference type="Pfam" id="PF00595">
    <property type="entry name" value="PDZ"/>
    <property type="match status" value="1"/>
</dbReference>
<dbReference type="SUPFAM" id="SSF54277">
    <property type="entry name" value="CAD &amp; PB1 domains"/>
    <property type="match status" value="1"/>
</dbReference>
<evidence type="ECO:0000256" key="2">
    <source>
        <dbReference type="ARBA" id="ARBA00004435"/>
    </source>
</evidence>
<keyword evidence="9" id="KW-0965">Cell junction</keyword>
<comment type="similarity">
    <text evidence="4">Belongs to the PAR6 family.</text>
</comment>
<dbReference type="PROSITE" id="PS50106">
    <property type="entry name" value="PDZ"/>
    <property type="match status" value="1"/>
</dbReference>
<keyword evidence="5" id="KW-0796">Tight junction</keyword>
<evidence type="ECO:0000256" key="9">
    <source>
        <dbReference type="ARBA" id="ARBA00022949"/>
    </source>
</evidence>
<comment type="subcellular location">
    <subcellularLocation>
        <location evidence="2">Cell junction</location>
        <location evidence="2">Tight junction</location>
    </subcellularLocation>
    <subcellularLocation>
        <location evidence="1">Cell membrane</location>
    </subcellularLocation>
    <subcellularLocation>
        <location evidence="3">Cytoplasm</location>
    </subcellularLocation>
</comment>
<dbReference type="Proteomes" id="UP001367676">
    <property type="component" value="Unassembled WGS sequence"/>
</dbReference>
<dbReference type="FunFam" id="3.10.20.90:FF:000031">
    <property type="entry name" value="Partitioning defective 6 homolog alpha"/>
    <property type="match status" value="1"/>
</dbReference>
<feature type="compositionally biased region" description="Acidic residues" evidence="12">
    <location>
        <begin position="270"/>
        <end position="281"/>
    </location>
</feature>
<dbReference type="EMBL" id="JBBCAQ010000010">
    <property type="protein sequence ID" value="KAK7602189.1"/>
    <property type="molecule type" value="Genomic_DNA"/>
</dbReference>
<feature type="compositionally biased region" description="Low complexity" evidence="12">
    <location>
        <begin position="245"/>
        <end position="267"/>
    </location>
</feature>
<organism evidence="15 16">
    <name type="scientific">Parthenolecanium corni</name>
    <dbReference type="NCBI Taxonomy" id="536013"/>
    <lineage>
        <taxon>Eukaryota</taxon>
        <taxon>Metazoa</taxon>
        <taxon>Ecdysozoa</taxon>
        <taxon>Arthropoda</taxon>
        <taxon>Hexapoda</taxon>
        <taxon>Insecta</taxon>
        <taxon>Pterygota</taxon>
        <taxon>Neoptera</taxon>
        <taxon>Paraneoptera</taxon>
        <taxon>Hemiptera</taxon>
        <taxon>Sternorrhyncha</taxon>
        <taxon>Coccoidea</taxon>
        <taxon>Coccidae</taxon>
        <taxon>Parthenolecanium</taxon>
    </lineage>
</organism>
<comment type="caution">
    <text evidence="15">The sequence shown here is derived from an EMBL/GenBank/DDBJ whole genome shotgun (WGS) entry which is preliminary data.</text>
</comment>
<dbReference type="PROSITE" id="PS51745">
    <property type="entry name" value="PB1"/>
    <property type="match status" value="1"/>
</dbReference>
<keyword evidence="8" id="KW-0132">Cell division</keyword>
<dbReference type="GO" id="GO:0007098">
    <property type="term" value="P:centrosome cycle"/>
    <property type="evidence" value="ECO:0007669"/>
    <property type="project" value="TreeGrafter"/>
</dbReference>
<dbReference type="Gene3D" id="3.10.20.90">
    <property type="entry name" value="Phosphatidylinositol 3-kinase Catalytic Subunit, Chain A, domain 1"/>
    <property type="match status" value="1"/>
</dbReference>
<evidence type="ECO:0000256" key="7">
    <source>
        <dbReference type="ARBA" id="ARBA00022490"/>
    </source>
</evidence>
<dbReference type="GO" id="GO:0005886">
    <property type="term" value="C:plasma membrane"/>
    <property type="evidence" value="ECO:0007669"/>
    <property type="project" value="UniProtKB-SubCell"/>
</dbReference>
<evidence type="ECO:0000256" key="11">
    <source>
        <dbReference type="ARBA" id="ARBA00023306"/>
    </source>
</evidence>
<proteinExistence type="inferred from homology"/>
<dbReference type="Pfam" id="PF00564">
    <property type="entry name" value="PB1"/>
    <property type="match status" value="1"/>
</dbReference>
<dbReference type="SUPFAM" id="SSF50156">
    <property type="entry name" value="PDZ domain-like"/>
    <property type="match status" value="1"/>
</dbReference>
<gene>
    <name evidence="15" type="ORF">V9T40_009630</name>
</gene>
<feature type="domain" description="PB1" evidence="14">
    <location>
        <begin position="3"/>
        <end position="83"/>
    </location>
</feature>
<feature type="region of interest" description="Disordered" evidence="12">
    <location>
        <begin position="240"/>
        <end position="281"/>
    </location>
</feature>
<name>A0AAN9TZN0_9HEMI</name>
<dbReference type="GO" id="GO:0005737">
    <property type="term" value="C:cytoplasm"/>
    <property type="evidence" value="ECO:0007669"/>
    <property type="project" value="UniProtKB-SubCell"/>
</dbReference>
<reference evidence="15 16" key="1">
    <citation type="submission" date="2024-03" db="EMBL/GenBank/DDBJ databases">
        <title>Adaptation during the transition from Ophiocordyceps entomopathogen to insect associate is accompanied by gene loss and intensified selection.</title>
        <authorList>
            <person name="Ward C.M."/>
            <person name="Onetto C.A."/>
            <person name="Borneman A.R."/>
        </authorList>
    </citation>
    <scope>NUCLEOTIDE SEQUENCE [LARGE SCALE GENOMIC DNA]</scope>
    <source>
        <strain evidence="15">AWRI1</strain>
        <tissue evidence="15">Single Adult Female</tissue>
    </source>
</reference>
<evidence type="ECO:0000259" key="14">
    <source>
        <dbReference type="PROSITE" id="PS51745"/>
    </source>
</evidence>
<keyword evidence="16" id="KW-1185">Reference proteome</keyword>
<dbReference type="PANTHER" id="PTHR14102:SF11">
    <property type="entry name" value="LD29223P"/>
    <property type="match status" value="1"/>
</dbReference>
<dbReference type="AlphaFoldDB" id="A0AAN9TZN0"/>
<dbReference type="PANTHER" id="PTHR14102">
    <property type="entry name" value="PAR-6-RELATED"/>
    <property type="match status" value="1"/>
</dbReference>
<feature type="domain" description="PDZ" evidence="13">
    <location>
        <begin position="143"/>
        <end position="236"/>
    </location>
</feature>
<evidence type="ECO:0000259" key="13">
    <source>
        <dbReference type="PROSITE" id="PS50106"/>
    </source>
</evidence>
<evidence type="ECO:0000256" key="6">
    <source>
        <dbReference type="ARBA" id="ARBA00022475"/>
    </source>
</evidence>
<evidence type="ECO:0000256" key="1">
    <source>
        <dbReference type="ARBA" id="ARBA00004236"/>
    </source>
</evidence>
<keyword evidence="10" id="KW-0472">Membrane</keyword>
<dbReference type="InterPro" id="IPR051741">
    <property type="entry name" value="PAR6_homolog"/>
</dbReference>
<dbReference type="InterPro" id="IPR001478">
    <property type="entry name" value="PDZ"/>
</dbReference>
<dbReference type="GO" id="GO:0051301">
    <property type="term" value="P:cell division"/>
    <property type="evidence" value="ECO:0007669"/>
    <property type="project" value="UniProtKB-KW"/>
</dbReference>
<evidence type="ECO:0000256" key="3">
    <source>
        <dbReference type="ARBA" id="ARBA00004496"/>
    </source>
</evidence>
<dbReference type="FunFam" id="2.30.42.10:FF:000030">
    <property type="entry name" value="Partitioning defective 6 homolog beta"/>
    <property type="match status" value="1"/>
</dbReference>
<evidence type="ECO:0000256" key="5">
    <source>
        <dbReference type="ARBA" id="ARBA00022427"/>
    </source>
</evidence>
<evidence type="ECO:0000256" key="10">
    <source>
        <dbReference type="ARBA" id="ARBA00023136"/>
    </source>
</evidence>
<keyword evidence="6" id="KW-1003">Cell membrane</keyword>
<dbReference type="InterPro" id="IPR036034">
    <property type="entry name" value="PDZ_sf"/>
</dbReference>